<evidence type="ECO:0000256" key="4">
    <source>
        <dbReference type="ARBA" id="ARBA00022692"/>
    </source>
</evidence>
<dbReference type="InterPro" id="IPR005769">
    <property type="entry name" value="PhnE/PtxC"/>
</dbReference>
<gene>
    <name evidence="9" type="ORF">KL86SPO_31541</name>
</gene>
<feature type="domain" description="ABC transmembrane type-1" evidence="8">
    <location>
        <begin position="68"/>
        <end position="265"/>
    </location>
</feature>
<dbReference type="EMBL" id="FMJE01000003">
    <property type="protein sequence ID" value="SCM81362.1"/>
    <property type="molecule type" value="Genomic_DNA"/>
</dbReference>
<evidence type="ECO:0000256" key="1">
    <source>
        <dbReference type="ARBA" id="ARBA00004651"/>
    </source>
</evidence>
<comment type="subcellular location">
    <subcellularLocation>
        <location evidence="1 7">Cell membrane</location>
        <topology evidence="1 7">Multi-pass membrane protein</topology>
    </subcellularLocation>
</comment>
<keyword evidence="4 7" id="KW-0812">Transmembrane</keyword>
<evidence type="ECO:0000256" key="5">
    <source>
        <dbReference type="ARBA" id="ARBA00022989"/>
    </source>
</evidence>
<dbReference type="PANTHER" id="PTHR30043:SF1">
    <property type="entry name" value="ABC TRANSPORT SYSTEM PERMEASE PROTEIN P69"/>
    <property type="match status" value="1"/>
</dbReference>
<dbReference type="InterPro" id="IPR000515">
    <property type="entry name" value="MetI-like"/>
</dbReference>
<dbReference type="GO" id="GO:0015416">
    <property type="term" value="F:ABC-type phosphonate transporter activity"/>
    <property type="evidence" value="ECO:0007669"/>
    <property type="project" value="InterPro"/>
</dbReference>
<dbReference type="PANTHER" id="PTHR30043">
    <property type="entry name" value="PHOSPHONATES TRANSPORT SYSTEM PERMEASE PROTEIN"/>
    <property type="match status" value="1"/>
</dbReference>
<dbReference type="Gene3D" id="1.10.3720.10">
    <property type="entry name" value="MetI-like"/>
    <property type="match status" value="1"/>
</dbReference>
<evidence type="ECO:0000313" key="9">
    <source>
        <dbReference type="EMBL" id="SCM81362.1"/>
    </source>
</evidence>
<evidence type="ECO:0000256" key="3">
    <source>
        <dbReference type="ARBA" id="ARBA00022475"/>
    </source>
</evidence>
<keyword evidence="2 7" id="KW-0813">Transport</keyword>
<dbReference type="NCBIfam" id="TIGR01097">
    <property type="entry name" value="PhnE"/>
    <property type="match status" value="1"/>
</dbReference>
<dbReference type="Pfam" id="PF00528">
    <property type="entry name" value="BPD_transp_1"/>
    <property type="match status" value="1"/>
</dbReference>
<accession>A0A212LV17</accession>
<evidence type="ECO:0000256" key="2">
    <source>
        <dbReference type="ARBA" id="ARBA00022448"/>
    </source>
</evidence>
<dbReference type="InterPro" id="IPR035906">
    <property type="entry name" value="MetI-like_sf"/>
</dbReference>
<sequence length="288" mass="31706">MNEQRKHWMNFILAFVLMAAIIQSGLDTKFSPAAFADPSNIKAMSRFVAGLWPPETDAAFLTAIGKLLLETVEISIVATALAIVLAFPMALAAMRPRGEEYARTVIGTPLWLLRWFCYHAARAILALFRGVPELMWALLFVVAVGLGPFPGVLALTAHSIGILGKLYAEIFESVDLRLVEMTRASGASELQTLAYVRLPVTLPVFLSYTLFRWECNMRSATVLGFVGAGGIGTQLMISMKLFMYQEVSTLIMAIFLLVVAVEMIGQYLRTHILGDPGQVKQSCRILSE</sequence>
<protein>
    <submittedName>
        <fullName evidence="9">Phosphonate ABC transporter, inner membrane subunit</fullName>
    </submittedName>
</protein>
<comment type="similarity">
    <text evidence="7">Belongs to the binding-protein-dependent transport system permease family.</text>
</comment>
<keyword evidence="5 7" id="KW-1133">Transmembrane helix</keyword>
<proteinExistence type="inferred from homology"/>
<dbReference type="GO" id="GO:0005886">
    <property type="term" value="C:plasma membrane"/>
    <property type="evidence" value="ECO:0007669"/>
    <property type="project" value="UniProtKB-SubCell"/>
</dbReference>
<feature type="transmembrane region" description="Helical" evidence="7">
    <location>
        <begin position="249"/>
        <end position="268"/>
    </location>
</feature>
<dbReference type="CDD" id="cd06261">
    <property type="entry name" value="TM_PBP2"/>
    <property type="match status" value="1"/>
</dbReference>
<feature type="transmembrane region" description="Helical" evidence="7">
    <location>
        <begin position="217"/>
        <end position="237"/>
    </location>
</feature>
<organism evidence="9">
    <name type="scientific">uncultured Sporomusa sp</name>
    <dbReference type="NCBI Taxonomy" id="307249"/>
    <lineage>
        <taxon>Bacteria</taxon>
        <taxon>Bacillati</taxon>
        <taxon>Bacillota</taxon>
        <taxon>Negativicutes</taxon>
        <taxon>Selenomonadales</taxon>
        <taxon>Sporomusaceae</taxon>
        <taxon>Sporomusa</taxon>
        <taxon>environmental samples</taxon>
    </lineage>
</organism>
<evidence type="ECO:0000259" key="8">
    <source>
        <dbReference type="PROSITE" id="PS50928"/>
    </source>
</evidence>
<evidence type="ECO:0000256" key="6">
    <source>
        <dbReference type="ARBA" id="ARBA00023136"/>
    </source>
</evidence>
<dbReference type="RefSeq" id="WP_288184404.1">
    <property type="nucleotide sequence ID" value="NZ_LT608335.1"/>
</dbReference>
<feature type="transmembrane region" description="Helical" evidence="7">
    <location>
        <begin position="74"/>
        <end position="93"/>
    </location>
</feature>
<dbReference type="AlphaFoldDB" id="A0A212LV17"/>
<feature type="transmembrane region" description="Helical" evidence="7">
    <location>
        <begin position="134"/>
        <end position="155"/>
    </location>
</feature>
<dbReference type="SUPFAM" id="SSF161098">
    <property type="entry name" value="MetI-like"/>
    <property type="match status" value="1"/>
</dbReference>
<name>A0A212LV17_9FIRM</name>
<reference evidence="9" key="1">
    <citation type="submission" date="2016-08" db="EMBL/GenBank/DDBJ databases">
        <authorList>
            <person name="Seilhamer J.J."/>
        </authorList>
    </citation>
    <scope>NUCLEOTIDE SEQUENCE</scope>
    <source>
        <strain evidence="9">86</strain>
    </source>
</reference>
<keyword evidence="6 7" id="KW-0472">Membrane</keyword>
<evidence type="ECO:0000256" key="7">
    <source>
        <dbReference type="RuleBase" id="RU363032"/>
    </source>
</evidence>
<keyword evidence="3" id="KW-1003">Cell membrane</keyword>
<dbReference type="PROSITE" id="PS50928">
    <property type="entry name" value="ABC_TM1"/>
    <property type="match status" value="1"/>
</dbReference>
<feature type="transmembrane region" description="Helical" evidence="7">
    <location>
        <begin position="193"/>
        <end position="211"/>
    </location>
</feature>